<evidence type="ECO:0000313" key="2">
    <source>
        <dbReference type="EMBL" id="SDM43922.1"/>
    </source>
</evidence>
<proteinExistence type="predicted"/>
<reference evidence="2 3" key="1">
    <citation type="submission" date="2016-10" db="EMBL/GenBank/DDBJ databases">
        <authorList>
            <person name="de Groot N.N."/>
        </authorList>
    </citation>
    <scope>NUCLEOTIDE SEQUENCE [LARGE SCALE GENOMIC DNA]</scope>
    <source>
        <strain evidence="3">EB21,IBRC-M 10013,KCTC 4048</strain>
    </source>
</reference>
<dbReference type="STRING" id="996166.SAMN05192554_102197"/>
<dbReference type="InterPro" id="IPR043899">
    <property type="entry name" value="DUF5789"/>
</dbReference>
<evidence type="ECO:0000256" key="1">
    <source>
        <dbReference type="SAM" id="MobiDB-lite"/>
    </source>
</evidence>
<dbReference type="EMBL" id="FNIA01000002">
    <property type="protein sequence ID" value="SDM43922.1"/>
    <property type="molecule type" value="Genomic_DNA"/>
</dbReference>
<feature type="compositionally biased region" description="Acidic residues" evidence="1">
    <location>
        <begin position="1"/>
        <end position="20"/>
    </location>
</feature>
<organism evidence="2 3">
    <name type="scientific">Haloarchaeobius iranensis</name>
    <dbReference type="NCBI Taxonomy" id="996166"/>
    <lineage>
        <taxon>Archaea</taxon>
        <taxon>Methanobacteriati</taxon>
        <taxon>Methanobacteriota</taxon>
        <taxon>Stenosarchaea group</taxon>
        <taxon>Halobacteria</taxon>
        <taxon>Halobacteriales</taxon>
        <taxon>Halorubellaceae</taxon>
        <taxon>Haloarchaeobius</taxon>
    </lineage>
</organism>
<name>A0A1G9T8I2_9EURY</name>
<accession>A0A1G9T8I2</accession>
<gene>
    <name evidence="2" type="ORF">SAMN05192554_102197</name>
</gene>
<dbReference type="Pfam" id="PF19102">
    <property type="entry name" value="DUF5789"/>
    <property type="match status" value="1"/>
</dbReference>
<keyword evidence="3" id="KW-1185">Reference proteome</keyword>
<evidence type="ECO:0000313" key="3">
    <source>
        <dbReference type="Proteomes" id="UP000199370"/>
    </source>
</evidence>
<feature type="region of interest" description="Disordered" evidence="1">
    <location>
        <begin position="1"/>
        <end position="27"/>
    </location>
</feature>
<dbReference type="RefSeq" id="WP_089731429.1">
    <property type="nucleotide sequence ID" value="NZ_FNIA01000002.1"/>
</dbReference>
<dbReference type="AlphaFoldDB" id="A0A1G9T8I2"/>
<sequence>MADEEEADAEPAVELGEGEPVEGAPLARVTSRLTWPIKKSRLETLEGDAVIRTPDGPTELSAALEDVDITYFEKRQEFEEAVRDVVGRGPVATVDE</sequence>
<protein>
    <submittedName>
        <fullName evidence="2">Uncharacterized protein</fullName>
    </submittedName>
</protein>
<dbReference type="Proteomes" id="UP000199370">
    <property type="component" value="Unassembled WGS sequence"/>
</dbReference>
<dbReference type="OrthoDB" id="195084at2157"/>